<feature type="transmembrane region" description="Helical" evidence="1">
    <location>
        <begin position="465"/>
        <end position="488"/>
    </location>
</feature>
<feature type="transmembrane region" description="Helical" evidence="1">
    <location>
        <begin position="339"/>
        <end position="358"/>
    </location>
</feature>
<evidence type="ECO:0000256" key="1">
    <source>
        <dbReference type="SAM" id="Phobius"/>
    </source>
</evidence>
<comment type="caution">
    <text evidence="2">The sequence shown here is derived from an EMBL/GenBank/DDBJ whole genome shotgun (WGS) entry which is preliminary data.</text>
</comment>
<feature type="transmembrane region" description="Helical" evidence="1">
    <location>
        <begin position="54"/>
        <end position="75"/>
    </location>
</feature>
<feature type="transmembrane region" description="Helical" evidence="1">
    <location>
        <begin position="400"/>
        <end position="419"/>
    </location>
</feature>
<feature type="transmembrane region" description="Helical" evidence="1">
    <location>
        <begin position="267"/>
        <end position="285"/>
    </location>
</feature>
<dbReference type="Proteomes" id="UP001205920">
    <property type="component" value="Unassembled WGS sequence"/>
</dbReference>
<feature type="transmembrane region" description="Helical" evidence="1">
    <location>
        <begin position="113"/>
        <end position="130"/>
    </location>
</feature>
<dbReference type="AlphaFoldDB" id="A0AAW5HUB3"/>
<feature type="transmembrane region" description="Helical" evidence="1">
    <location>
        <begin position="500"/>
        <end position="522"/>
    </location>
</feature>
<keyword evidence="1" id="KW-0472">Membrane</keyword>
<organism evidence="2 3">
    <name type="scientific">Corynebacterium lipophilum</name>
    <dbReference type="NCBI Taxonomy" id="2804918"/>
    <lineage>
        <taxon>Bacteria</taxon>
        <taxon>Bacillati</taxon>
        <taxon>Actinomycetota</taxon>
        <taxon>Actinomycetes</taxon>
        <taxon>Mycobacteriales</taxon>
        <taxon>Corynebacteriaceae</taxon>
        <taxon>Corynebacterium</taxon>
    </lineage>
</organism>
<evidence type="ECO:0000313" key="2">
    <source>
        <dbReference type="EMBL" id="MCO6393863.1"/>
    </source>
</evidence>
<protein>
    <submittedName>
        <fullName evidence="2">Uncharacterized protein</fullName>
    </submittedName>
</protein>
<name>A0AAW5HUB3_9CORY</name>
<keyword evidence="1" id="KW-0812">Transmembrane</keyword>
<sequence>MFIAAVLVFVLPGFLVNVISGMRVPASVVASIPVSFGIIGFSAWSWGLTSARFSPWTFSVSVEFVMLCAAGWRYAFARRARERWTGTGQLSWRRALLPGTPQERREGSVVDPVWVLPLLGVITGSAMLISDKLRWLQGTPLGLANIVQGWDSQWHANTVRFIMDEGIASPTRMGELMYQETHSSLLYPSGYHAGVALFAKTAGMAPIPALNVAQAIVPSVAACVSVACLVFAFLRSRGLTAQIAAGFAPLLVYGAPQLMWVSDFVGMWPYMMAVALTGIVIWQFLEVPRHHNSAFAAAIGFFGVVAVHPSPVTTIALAVAFAWCFSTLLRPVRSRLVDTVWLAAPALAGAVLFLPQMFAGSEQAQEVAGWSTPEDGTAPNPWALAITMDTRHVTEYFPNYNPTVLLWLALVGAVALVAWRRQVWPVAFYVLSLATVVQATAPLPPVLDVVPSLVSGLHYNTAHRLVLPVVMCVIVAAAIGASVMIRMLTLAPVAAREGTVVAKGASTIGAVLVSLVVAASTATAVHANAAQSAEGIYTAPRVGGRMVNDDDLAAFDWLATQPAAWEGVTYGEPADGHSWIYAYNGVPTLSRHYLWPAKTRGDDTATALFDVEMLGRGVLGDATAKNAVDRAVERLNIKFYIASPPSFWAQQPPRVNLNNGTANSALTPVYVKDDTVIFAVNEAFTRAELAKMQADAVKHGSEPLELW</sequence>
<feature type="transmembrane region" description="Helical" evidence="1">
    <location>
        <begin position="426"/>
        <end position="445"/>
    </location>
</feature>
<dbReference type="InterPro" id="IPR046671">
    <property type="entry name" value="DUF6541"/>
</dbReference>
<keyword evidence="1" id="KW-1133">Transmembrane helix</keyword>
<dbReference type="EMBL" id="JAEUWV010000002">
    <property type="protein sequence ID" value="MCO6393863.1"/>
    <property type="molecule type" value="Genomic_DNA"/>
</dbReference>
<feature type="transmembrane region" description="Helical" evidence="1">
    <location>
        <begin position="212"/>
        <end position="234"/>
    </location>
</feature>
<evidence type="ECO:0000313" key="3">
    <source>
        <dbReference type="Proteomes" id="UP001205920"/>
    </source>
</evidence>
<reference evidence="2 3" key="1">
    <citation type="submission" date="2021-01" db="EMBL/GenBank/DDBJ databases">
        <title>Identification and Characterization of Corynebacterium sp.</title>
        <authorList>
            <person name="Luo Q."/>
            <person name="Qu P."/>
            <person name="Chen Q."/>
        </authorList>
    </citation>
    <scope>NUCLEOTIDE SEQUENCE [LARGE SCALE GENOMIC DNA]</scope>
    <source>
        <strain evidence="2 3">MC-18</strain>
    </source>
</reference>
<accession>A0AAW5HUB3</accession>
<dbReference type="Pfam" id="PF20176">
    <property type="entry name" value="DUF6541"/>
    <property type="match status" value="1"/>
</dbReference>
<proteinExistence type="predicted"/>
<keyword evidence="3" id="KW-1185">Reference proteome</keyword>
<gene>
    <name evidence="2" type="ORF">JMN37_02510</name>
</gene>